<protein>
    <submittedName>
        <fullName evidence="2">Uncharacterized protein</fullName>
    </submittedName>
</protein>
<evidence type="ECO:0000313" key="2">
    <source>
        <dbReference type="EMBL" id="KIE11684.1"/>
    </source>
</evidence>
<reference evidence="2" key="1">
    <citation type="journal article" date="2015" name="Genome Announc.">
        <title>Draft Genome Sequence of Tolypothrix boutellei Strain VB521301.</title>
        <authorList>
            <person name="Chandrababunaidu M.M."/>
            <person name="Singh D."/>
            <person name="Sen D."/>
            <person name="Bhan S."/>
            <person name="Das S."/>
            <person name="Gupta A."/>
            <person name="Adhikary S.P."/>
            <person name="Tripathy S."/>
        </authorList>
    </citation>
    <scope>NUCLEOTIDE SEQUENCE</scope>
    <source>
        <strain evidence="2">VB521301</strain>
    </source>
</reference>
<comment type="caution">
    <text evidence="2">The sequence shown here is derived from an EMBL/GenBank/DDBJ whole genome shotgun (WGS) entry which is preliminary data.</text>
</comment>
<dbReference type="EMBL" id="JHEG02000043">
    <property type="protein sequence ID" value="KIE11684.1"/>
    <property type="molecule type" value="Genomic_DNA"/>
</dbReference>
<reference evidence="1" key="2">
    <citation type="submission" date="2019-11" db="EMBL/GenBank/DDBJ databases">
        <title>Improved Assembly of Tolypothrix boutellei genome.</title>
        <authorList>
            <person name="Sarangi A.N."/>
            <person name="Mukherjee M."/>
            <person name="Ghosh S."/>
            <person name="Singh D."/>
            <person name="Das A."/>
            <person name="Kant S."/>
            <person name="Prusty A."/>
            <person name="Tripathy S."/>
        </authorList>
    </citation>
    <scope>NUCLEOTIDE SEQUENCE</scope>
    <source>
        <strain evidence="1">VB521301</strain>
    </source>
</reference>
<dbReference type="AlphaFoldDB" id="A0A0C1R207"/>
<name>A0A0C1R207_9CYAN</name>
<keyword evidence="3" id="KW-1185">Reference proteome</keyword>
<evidence type="ECO:0000313" key="1">
    <source>
        <dbReference type="EMBL" id="KAF3887558.1"/>
    </source>
</evidence>
<sequence>MVNNINGSNTFKTSQVELELLHTLLEDEDATYPWNPTEEHSDDYYLQIEQQFQMEDVLNEELAMRSSSFYNTLDTLWSGLFNSEHYKHNTKSAFLSELQQNLQASFANRIPQDWLKSIAQKATEMLNSQQSVGEQLVQCVQSVLPQWDADDLFVMARPLAFAMRSGETQTENSVIDMVGNREWTNISEIEKAKVSMAIAYHALKQLKSIQEEA</sequence>
<accession>A0A0C1R207</accession>
<dbReference type="EMBL" id="JHEG04000001">
    <property type="protein sequence ID" value="KAF3887558.1"/>
    <property type="molecule type" value="Genomic_DNA"/>
</dbReference>
<proteinExistence type="predicted"/>
<dbReference type="OrthoDB" id="422386at2"/>
<dbReference type="RefSeq" id="WP_038087559.1">
    <property type="nucleotide sequence ID" value="NZ_JHEG04000001.1"/>
</dbReference>
<gene>
    <name evidence="2" type="ORF">DA73_0214375</name>
    <name evidence="1" type="ORF">DA73_0400020255</name>
</gene>
<dbReference type="Proteomes" id="UP000029738">
    <property type="component" value="Unassembled WGS sequence"/>
</dbReference>
<evidence type="ECO:0000313" key="3">
    <source>
        <dbReference type="Proteomes" id="UP000029738"/>
    </source>
</evidence>
<organism evidence="2">
    <name type="scientific">Tolypothrix bouteillei VB521301</name>
    <dbReference type="NCBI Taxonomy" id="1479485"/>
    <lineage>
        <taxon>Bacteria</taxon>
        <taxon>Bacillati</taxon>
        <taxon>Cyanobacteriota</taxon>
        <taxon>Cyanophyceae</taxon>
        <taxon>Nostocales</taxon>
        <taxon>Tolypothrichaceae</taxon>
        <taxon>Tolypothrix</taxon>
    </lineage>
</organism>
<dbReference type="STRING" id="1479485.DA73_0214375"/>